<dbReference type="Gene3D" id="1.10.1660.10">
    <property type="match status" value="1"/>
</dbReference>
<evidence type="ECO:0000313" key="5">
    <source>
        <dbReference type="EMBL" id="RIA44265.1"/>
    </source>
</evidence>
<organism evidence="5 6">
    <name type="scientific">Hephaestia caeni</name>
    <dbReference type="NCBI Taxonomy" id="645617"/>
    <lineage>
        <taxon>Bacteria</taxon>
        <taxon>Pseudomonadati</taxon>
        <taxon>Pseudomonadota</taxon>
        <taxon>Alphaproteobacteria</taxon>
        <taxon>Sphingomonadales</taxon>
        <taxon>Sphingomonadaceae</taxon>
        <taxon>Hephaestia</taxon>
    </lineage>
</organism>
<keyword evidence="1" id="KW-0805">Transcription regulation</keyword>
<dbReference type="AlphaFoldDB" id="A0A397PAN3"/>
<dbReference type="InterPro" id="IPR015358">
    <property type="entry name" value="Tscrpt_reg_MerR_DNA-bd"/>
</dbReference>
<dbReference type="InterPro" id="IPR000551">
    <property type="entry name" value="MerR-type_HTH_dom"/>
</dbReference>
<dbReference type="InterPro" id="IPR047057">
    <property type="entry name" value="MerR_fam"/>
</dbReference>
<evidence type="ECO:0000256" key="2">
    <source>
        <dbReference type="ARBA" id="ARBA00023125"/>
    </source>
</evidence>
<keyword evidence="6" id="KW-1185">Reference proteome</keyword>
<dbReference type="EMBL" id="QXDC01000003">
    <property type="protein sequence ID" value="RIA44265.1"/>
    <property type="molecule type" value="Genomic_DNA"/>
</dbReference>
<dbReference type="GO" id="GO:0003700">
    <property type="term" value="F:DNA-binding transcription factor activity"/>
    <property type="evidence" value="ECO:0007669"/>
    <property type="project" value="InterPro"/>
</dbReference>
<proteinExistence type="predicted"/>
<dbReference type="Proteomes" id="UP000266568">
    <property type="component" value="Unassembled WGS sequence"/>
</dbReference>
<dbReference type="SUPFAM" id="SSF46955">
    <property type="entry name" value="Putative DNA-binding domain"/>
    <property type="match status" value="1"/>
</dbReference>
<protein>
    <submittedName>
        <fullName evidence="5">Cu(I)-responsive transcriptional regulator</fullName>
    </submittedName>
</protein>
<dbReference type="Pfam" id="PF00376">
    <property type="entry name" value="MerR"/>
    <property type="match status" value="1"/>
</dbReference>
<name>A0A397PAN3_9SPHN</name>
<keyword evidence="3" id="KW-0804">Transcription</keyword>
<dbReference type="PROSITE" id="PS50937">
    <property type="entry name" value="HTH_MERR_2"/>
    <property type="match status" value="1"/>
</dbReference>
<evidence type="ECO:0000256" key="3">
    <source>
        <dbReference type="ARBA" id="ARBA00023163"/>
    </source>
</evidence>
<dbReference type="GO" id="GO:0003677">
    <property type="term" value="F:DNA binding"/>
    <property type="evidence" value="ECO:0007669"/>
    <property type="project" value="UniProtKB-KW"/>
</dbReference>
<dbReference type="OrthoDB" id="9802944at2"/>
<dbReference type="SMART" id="SM00422">
    <property type="entry name" value="HTH_MERR"/>
    <property type="match status" value="1"/>
</dbReference>
<dbReference type="PANTHER" id="PTHR30204:SF94">
    <property type="entry name" value="HEAVY METAL-DEPENDENT TRANSCRIPTIONAL REGULATOR HI_0293-RELATED"/>
    <property type="match status" value="1"/>
</dbReference>
<evidence type="ECO:0000256" key="1">
    <source>
        <dbReference type="ARBA" id="ARBA00023015"/>
    </source>
</evidence>
<dbReference type="CDD" id="cd04785">
    <property type="entry name" value="HTH_CadR-PbrR-like"/>
    <property type="match status" value="1"/>
</dbReference>
<dbReference type="PRINTS" id="PR00040">
    <property type="entry name" value="HTHMERR"/>
</dbReference>
<evidence type="ECO:0000259" key="4">
    <source>
        <dbReference type="PROSITE" id="PS50937"/>
    </source>
</evidence>
<dbReference type="InterPro" id="IPR009061">
    <property type="entry name" value="DNA-bd_dom_put_sf"/>
</dbReference>
<reference evidence="5 6" key="1">
    <citation type="submission" date="2018-08" db="EMBL/GenBank/DDBJ databases">
        <title>Genomic Encyclopedia of Type Strains, Phase IV (KMG-IV): sequencing the most valuable type-strain genomes for metagenomic binning, comparative biology and taxonomic classification.</title>
        <authorList>
            <person name="Goeker M."/>
        </authorList>
    </citation>
    <scope>NUCLEOTIDE SEQUENCE [LARGE SCALE GENOMIC DNA]</scope>
    <source>
        <strain evidence="5 6">DSM 25527</strain>
    </source>
</reference>
<sequence>MLTIGKLAKAAGTSVETVRWYEREGLIAAPPRSRSNYRSYGQRDLARLCFIRRARELGFSLDQVRGLLDLSENGGRDCRHVDALAKEHLDAIDRRIADLGRLRDELARLLKSCDGGALADCRIVEALSPAGQWFD</sequence>
<keyword evidence="2" id="KW-0238">DNA-binding</keyword>
<gene>
    <name evidence="5" type="ORF">DFR49_2506</name>
</gene>
<evidence type="ECO:0000313" key="6">
    <source>
        <dbReference type="Proteomes" id="UP000266568"/>
    </source>
</evidence>
<accession>A0A397PAN3</accession>
<dbReference type="Pfam" id="PF09278">
    <property type="entry name" value="MerR-DNA-bind"/>
    <property type="match status" value="1"/>
</dbReference>
<feature type="domain" description="HTH merR-type" evidence="4">
    <location>
        <begin position="1"/>
        <end position="70"/>
    </location>
</feature>
<comment type="caution">
    <text evidence="5">The sequence shown here is derived from an EMBL/GenBank/DDBJ whole genome shotgun (WGS) entry which is preliminary data.</text>
</comment>
<dbReference type="RefSeq" id="WP_119035938.1">
    <property type="nucleotide sequence ID" value="NZ_QXDC01000003.1"/>
</dbReference>
<dbReference type="PANTHER" id="PTHR30204">
    <property type="entry name" value="REDOX-CYCLING DRUG-SENSING TRANSCRIPTIONAL ACTIVATOR SOXR"/>
    <property type="match status" value="1"/>
</dbReference>